<dbReference type="CDD" id="cd06423">
    <property type="entry name" value="CESA_like"/>
    <property type="match status" value="1"/>
</dbReference>
<dbReference type="PANTHER" id="PTHR43630:SF1">
    <property type="entry name" value="POLY-BETA-1,6-N-ACETYL-D-GLUCOSAMINE SYNTHASE"/>
    <property type="match status" value="1"/>
</dbReference>
<dbReference type="GO" id="GO:0016757">
    <property type="term" value="F:glycosyltransferase activity"/>
    <property type="evidence" value="ECO:0007669"/>
    <property type="project" value="UniProtKB-KW"/>
</dbReference>
<feature type="transmembrane region" description="Helical" evidence="4">
    <location>
        <begin position="30"/>
        <end position="54"/>
    </location>
</feature>
<name>A0A1I1USV2_9BACL</name>
<comment type="similarity">
    <text evidence="1">Belongs to the glycosyltransferase 2 family.</text>
</comment>
<evidence type="ECO:0000256" key="1">
    <source>
        <dbReference type="ARBA" id="ARBA00006739"/>
    </source>
</evidence>
<keyword evidence="2" id="KW-0328">Glycosyltransferase</keyword>
<dbReference type="AlphaFoldDB" id="A0A1I1USV2"/>
<protein>
    <submittedName>
        <fullName evidence="5">Biofilm PGA synthesis N-glycosyltransferase PgaC</fullName>
    </submittedName>
</protein>
<sequence>MVAIGWLIFVIWLSQPWIHQLSQTTGVIAAYLIIAGIAYLPGYISAFTLTSLLLDKKAELPTANPSIPITILIAARNEEKGIGETLEHIARQEYLGIIKIILIDNGSTDRTVEKARQTAERTGLSLMILHEEIPGKHNALNRGLKEVNTPFLITLDADTFLHPSAIRFLAAKLQISGPDVHAVAGSLLVQNNRGSFLARVQEWEYYLSIASIKRMQSIYQSTLVAQGAFSIFRSDAVKAAGGWPDSIGEDIVLTWKFFENNGRVCFEPAAVAFTEVPESFIHLIRQRKRWARGMIEALKQVSPWKIKDPTSRFFTGLDLVVPYIDLAYTFIWIPGLFLCAFGYFGLVGPNTLMVLPVTLIIFYLLNLYQKRLLGQLGIHQKKSFIGLLGFIFVFQMIIAPVALSGYAEEFFKQKRVWK</sequence>
<feature type="transmembrane region" description="Helical" evidence="4">
    <location>
        <begin position="384"/>
        <end position="407"/>
    </location>
</feature>
<organism evidence="5 6">
    <name type="scientific">Paenibacillus catalpae</name>
    <dbReference type="NCBI Taxonomy" id="1045775"/>
    <lineage>
        <taxon>Bacteria</taxon>
        <taxon>Bacillati</taxon>
        <taxon>Bacillota</taxon>
        <taxon>Bacilli</taxon>
        <taxon>Bacillales</taxon>
        <taxon>Paenibacillaceae</taxon>
        <taxon>Paenibacillus</taxon>
    </lineage>
</organism>
<reference evidence="6" key="1">
    <citation type="submission" date="2016-10" db="EMBL/GenBank/DDBJ databases">
        <authorList>
            <person name="Varghese N."/>
            <person name="Submissions S."/>
        </authorList>
    </citation>
    <scope>NUCLEOTIDE SEQUENCE [LARGE SCALE GENOMIC DNA]</scope>
    <source>
        <strain evidence="6">CGMCC 1.10784</strain>
    </source>
</reference>
<keyword evidence="6" id="KW-1185">Reference proteome</keyword>
<gene>
    <name evidence="5" type="ORF">SAMN05216378_1212</name>
</gene>
<accession>A0A1I1USV2</accession>
<feature type="transmembrane region" description="Helical" evidence="4">
    <location>
        <begin position="352"/>
        <end position="368"/>
    </location>
</feature>
<dbReference type="Proteomes" id="UP000198855">
    <property type="component" value="Unassembled WGS sequence"/>
</dbReference>
<keyword evidence="4" id="KW-0812">Transmembrane</keyword>
<feature type="transmembrane region" description="Helical" evidence="4">
    <location>
        <begin position="326"/>
        <end position="346"/>
    </location>
</feature>
<dbReference type="Pfam" id="PF13641">
    <property type="entry name" value="Glyco_tranf_2_3"/>
    <property type="match status" value="1"/>
</dbReference>
<evidence type="ECO:0000256" key="4">
    <source>
        <dbReference type="SAM" id="Phobius"/>
    </source>
</evidence>
<dbReference type="Gene3D" id="3.90.550.10">
    <property type="entry name" value="Spore Coat Polysaccharide Biosynthesis Protein SpsA, Chain A"/>
    <property type="match status" value="1"/>
</dbReference>
<evidence type="ECO:0000256" key="2">
    <source>
        <dbReference type="ARBA" id="ARBA00022676"/>
    </source>
</evidence>
<keyword evidence="4" id="KW-1133">Transmembrane helix</keyword>
<dbReference type="OrthoDB" id="9766299at2"/>
<evidence type="ECO:0000313" key="6">
    <source>
        <dbReference type="Proteomes" id="UP000198855"/>
    </source>
</evidence>
<dbReference type="InterPro" id="IPR029044">
    <property type="entry name" value="Nucleotide-diphossugar_trans"/>
</dbReference>
<evidence type="ECO:0000313" key="5">
    <source>
        <dbReference type="EMBL" id="SFD73912.1"/>
    </source>
</evidence>
<proteinExistence type="inferred from homology"/>
<dbReference type="EMBL" id="FOMT01000001">
    <property type="protein sequence ID" value="SFD73912.1"/>
    <property type="molecule type" value="Genomic_DNA"/>
</dbReference>
<keyword evidence="4" id="KW-0472">Membrane</keyword>
<dbReference type="STRING" id="1045775.SAMN05216378_1212"/>
<keyword evidence="3 5" id="KW-0808">Transferase</keyword>
<evidence type="ECO:0000256" key="3">
    <source>
        <dbReference type="ARBA" id="ARBA00022679"/>
    </source>
</evidence>
<dbReference type="PANTHER" id="PTHR43630">
    <property type="entry name" value="POLY-BETA-1,6-N-ACETYL-D-GLUCOSAMINE SYNTHASE"/>
    <property type="match status" value="1"/>
</dbReference>
<dbReference type="SUPFAM" id="SSF53448">
    <property type="entry name" value="Nucleotide-diphospho-sugar transferases"/>
    <property type="match status" value="1"/>
</dbReference>